<keyword evidence="2" id="KW-0859">Xylose metabolism</keyword>
<feature type="non-terminal residue" evidence="5">
    <location>
        <position position="116"/>
    </location>
</feature>
<proteinExistence type="inferred from homology"/>
<keyword evidence="4 5" id="KW-0418">Kinase</keyword>
<evidence type="ECO:0000256" key="3">
    <source>
        <dbReference type="ARBA" id="ARBA00022679"/>
    </source>
</evidence>
<dbReference type="PANTHER" id="PTHR43095">
    <property type="entry name" value="SUGAR KINASE"/>
    <property type="match status" value="1"/>
</dbReference>
<dbReference type="GO" id="GO:0016301">
    <property type="term" value="F:kinase activity"/>
    <property type="evidence" value="ECO:0007669"/>
    <property type="project" value="UniProtKB-KW"/>
</dbReference>
<dbReference type="EMBL" id="LGUT01004172">
    <property type="protein sequence ID" value="KOG58457.1"/>
    <property type="molecule type" value="Genomic_DNA"/>
</dbReference>
<evidence type="ECO:0000256" key="4">
    <source>
        <dbReference type="ARBA" id="ARBA00022777"/>
    </source>
</evidence>
<dbReference type="PANTHER" id="PTHR43095:SF5">
    <property type="entry name" value="XYLULOSE KINASE"/>
    <property type="match status" value="1"/>
</dbReference>
<name>A0ABR5IT52_9ACTN</name>
<accession>A0ABR5IT52</accession>
<keyword evidence="2" id="KW-0119">Carbohydrate metabolism</keyword>
<reference evidence="5 6" key="1">
    <citation type="submission" date="2015-07" db="EMBL/GenBank/DDBJ databases">
        <authorList>
            <person name="Ju K.-S."/>
            <person name="Doroghazi J.R."/>
            <person name="Metcalf W.W."/>
        </authorList>
    </citation>
    <scope>NUCLEOTIDE SEQUENCE [LARGE SCALE GENOMIC DNA]</scope>
    <source>
        <strain evidence="5 6">NRRL B-3589</strain>
    </source>
</reference>
<sequence>MGIVAGLDSSSDSTRIVVCDTDTGAVLKQGYAPHPADSDGDPQAWLMSLGEAAAGGLLEGVQAIGVAAQQQGLLALDAGGVLVRPAMLGNNKRVQSAAADLTDALGGRAAWAQAVG</sequence>
<evidence type="ECO:0000256" key="1">
    <source>
        <dbReference type="ARBA" id="ARBA00009156"/>
    </source>
</evidence>
<comment type="caution">
    <text evidence="5">The sequence shown here is derived from an EMBL/GenBank/DDBJ whole genome shotgun (WGS) entry which is preliminary data.</text>
</comment>
<keyword evidence="3" id="KW-0808">Transferase</keyword>
<gene>
    <name evidence="5" type="ORF">ADK38_42795</name>
</gene>
<dbReference type="Proteomes" id="UP000037020">
    <property type="component" value="Unassembled WGS sequence"/>
</dbReference>
<evidence type="ECO:0000313" key="5">
    <source>
        <dbReference type="EMBL" id="KOG58457.1"/>
    </source>
</evidence>
<dbReference type="InterPro" id="IPR050406">
    <property type="entry name" value="FGGY_Carb_Kinase"/>
</dbReference>
<evidence type="ECO:0000313" key="6">
    <source>
        <dbReference type="Proteomes" id="UP000037020"/>
    </source>
</evidence>
<comment type="similarity">
    <text evidence="1">Belongs to the FGGY kinase family.</text>
</comment>
<dbReference type="SUPFAM" id="SSF53067">
    <property type="entry name" value="Actin-like ATPase domain"/>
    <property type="match status" value="1"/>
</dbReference>
<protein>
    <submittedName>
        <fullName evidence="5">Sugar kinase</fullName>
    </submittedName>
</protein>
<dbReference type="InterPro" id="IPR043129">
    <property type="entry name" value="ATPase_NBD"/>
</dbReference>
<evidence type="ECO:0000256" key="2">
    <source>
        <dbReference type="ARBA" id="ARBA00022629"/>
    </source>
</evidence>
<keyword evidence="6" id="KW-1185">Reference proteome</keyword>
<dbReference type="Gene3D" id="3.30.420.40">
    <property type="match status" value="1"/>
</dbReference>
<organism evidence="5 6">
    <name type="scientific">Streptomyces varsoviensis</name>
    <dbReference type="NCBI Taxonomy" id="67373"/>
    <lineage>
        <taxon>Bacteria</taxon>
        <taxon>Bacillati</taxon>
        <taxon>Actinomycetota</taxon>
        <taxon>Actinomycetes</taxon>
        <taxon>Kitasatosporales</taxon>
        <taxon>Streptomycetaceae</taxon>
        <taxon>Streptomyces</taxon>
    </lineage>
</organism>